<organism evidence="3 4">
    <name type="scientific">Rhynchospora breviuscula</name>
    <dbReference type="NCBI Taxonomy" id="2022672"/>
    <lineage>
        <taxon>Eukaryota</taxon>
        <taxon>Viridiplantae</taxon>
        <taxon>Streptophyta</taxon>
        <taxon>Embryophyta</taxon>
        <taxon>Tracheophyta</taxon>
        <taxon>Spermatophyta</taxon>
        <taxon>Magnoliopsida</taxon>
        <taxon>Liliopsida</taxon>
        <taxon>Poales</taxon>
        <taxon>Cyperaceae</taxon>
        <taxon>Cyperoideae</taxon>
        <taxon>Rhynchosporeae</taxon>
        <taxon>Rhynchospora</taxon>
    </lineage>
</organism>
<dbReference type="InterPro" id="IPR019956">
    <property type="entry name" value="Ubiquitin_dom"/>
</dbReference>
<evidence type="ECO:0000313" key="3">
    <source>
        <dbReference type="EMBL" id="KAJ1691575.1"/>
    </source>
</evidence>
<dbReference type="InterPro" id="IPR000626">
    <property type="entry name" value="Ubiquitin-like_dom"/>
</dbReference>
<dbReference type="Pfam" id="PF00240">
    <property type="entry name" value="ubiquitin"/>
    <property type="match status" value="1"/>
</dbReference>
<evidence type="ECO:0000313" key="4">
    <source>
        <dbReference type="Proteomes" id="UP001151287"/>
    </source>
</evidence>
<dbReference type="EMBL" id="JAMQYH010000004">
    <property type="protein sequence ID" value="KAJ1691575.1"/>
    <property type="molecule type" value="Genomic_DNA"/>
</dbReference>
<dbReference type="Proteomes" id="UP001151287">
    <property type="component" value="Unassembled WGS sequence"/>
</dbReference>
<dbReference type="PRINTS" id="PR00348">
    <property type="entry name" value="UBIQUITIN"/>
</dbReference>
<keyword evidence="1" id="KW-1017">Isopeptide bond</keyword>
<dbReference type="PANTHER" id="PTHR10666">
    <property type="entry name" value="UBIQUITIN"/>
    <property type="match status" value="1"/>
</dbReference>
<dbReference type="AlphaFoldDB" id="A0A9Q0HN31"/>
<dbReference type="Gene3D" id="3.10.20.90">
    <property type="entry name" value="Phosphatidylinositol 3-kinase Catalytic Subunit, Chain A, domain 1"/>
    <property type="match status" value="1"/>
</dbReference>
<protein>
    <recommendedName>
        <fullName evidence="2">Ubiquitin-like domain-containing protein</fullName>
    </recommendedName>
</protein>
<dbReference type="PROSITE" id="PS50053">
    <property type="entry name" value="UBIQUITIN_2"/>
    <property type="match status" value="1"/>
</dbReference>
<dbReference type="OrthoDB" id="1649877at2759"/>
<dbReference type="FunFam" id="3.10.20.90:FF:000222">
    <property type="entry name" value="Polyubiquitin 5"/>
    <property type="match status" value="1"/>
</dbReference>
<proteinExistence type="predicted"/>
<keyword evidence="4" id="KW-1185">Reference proteome</keyword>
<sequence>MKIFVKTLYGKVLEFESTDTETIAHIKAKVHDKEDIPPDQQRFIFRGVQLQDDMTIADYGIPNESTIILVLRLQGGGPGE</sequence>
<dbReference type="GO" id="GO:0003729">
    <property type="term" value="F:mRNA binding"/>
    <property type="evidence" value="ECO:0007669"/>
    <property type="project" value="UniProtKB-ARBA"/>
</dbReference>
<comment type="caution">
    <text evidence="3">The sequence shown here is derived from an EMBL/GenBank/DDBJ whole genome shotgun (WGS) entry which is preliminary data.</text>
</comment>
<accession>A0A9Q0HN31</accession>
<name>A0A9Q0HN31_9POAL</name>
<reference evidence="3" key="1">
    <citation type="journal article" date="2022" name="Cell">
        <title>Repeat-based holocentromeres influence genome architecture and karyotype evolution.</title>
        <authorList>
            <person name="Hofstatter P.G."/>
            <person name="Thangavel G."/>
            <person name="Lux T."/>
            <person name="Neumann P."/>
            <person name="Vondrak T."/>
            <person name="Novak P."/>
            <person name="Zhang M."/>
            <person name="Costa L."/>
            <person name="Castellani M."/>
            <person name="Scott A."/>
            <person name="Toegelov H."/>
            <person name="Fuchs J."/>
            <person name="Mata-Sucre Y."/>
            <person name="Dias Y."/>
            <person name="Vanzela A.L.L."/>
            <person name="Huettel B."/>
            <person name="Almeida C.C.S."/>
            <person name="Simkova H."/>
            <person name="Souza G."/>
            <person name="Pedrosa-Harand A."/>
            <person name="Macas J."/>
            <person name="Mayer K.F.X."/>
            <person name="Houben A."/>
            <person name="Marques A."/>
        </authorList>
    </citation>
    <scope>NUCLEOTIDE SEQUENCE</scope>
    <source>
        <strain evidence="3">RhyBre1mFocal</strain>
    </source>
</reference>
<dbReference type="InterPro" id="IPR050158">
    <property type="entry name" value="Ubiquitin_ubiquitin-like"/>
</dbReference>
<evidence type="ECO:0000256" key="1">
    <source>
        <dbReference type="ARBA" id="ARBA00022499"/>
    </source>
</evidence>
<gene>
    <name evidence="3" type="ORF">LUZ63_015730</name>
</gene>
<dbReference type="SUPFAM" id="SSF54236">
    <property type="entry name" value="Ubiquitin-like"/>
    <property type="match status" value="1"/>
</dbReference>
<dbReference type="InterPro" id="IPR029071">
    <property type="entry name" value="Ubiquitin-like_domsf"/>
</dbReference>
<evidence type="ECO:0000259" key="2">
    <source>
        <dbReference type="PROSITE" id="PS50053"/>
    </source>
</evidence>
<dbReference type="SMART" id="SM00213">
    <property type="entry name" value="UBQ"/>
    <property type="match status" value="1"/>
</dbReference>
<feature type="domain" description="Ubiquitin-like" evidence="2">
    <location>
        <begin position="1"/>
        <end position="76"/>
    </location>
</feature>